<accession>A0A318I5Y8</accession>
<dbReference type="Gene3D" id="3.40.50.620">
    <property type="entry name" value="HUPs"/>
    <property type="match status" value="1"/>
</dbReference>
<dbReference type="Proteomes" id="UP000247755">
    <property type="component" value="Unassembled WGS sequence"/>
</dbReference>
<dbReference type="AlphaFoldDB" id="A0A318I5Y8"/>
<dbReference type="CDD" id="cd06259">
    <property type="entry name" value="YdcF-like"/>
    <property type="match status" value="1"/>
</dbReference>
<dbReference type="InterPro" id="IPR051599">
    <property type="entry name" value="Cell_Envelope_Assoc"/>
</dbReference>
<dbReference type="EMBL" id="QJJY01000030">
    <property type="protein sequence ID" value="PXX24670.1"/>
    <property type="molecule type" value="Genomic_DNA"/>
</dbReference>
<reference evidence="3 4" key="1">
    <citation type="submission" date="2018-05" db="EMBL/GenBank/DDBJ databases">
        <title>Comparative genomics of bacterial root endophytes of switchgrass collected from native prairies over two seasons.</title>
        <authorList>
            <person name="Tang Y."/>
        </authorList>
    </citation>
    <scope>NUCLEOTIDE SEQUENCE [LARGE SCALE GENOMIC DNA]</scope>
    <source>
        <strain evidence="3 4">NFIX32</strain>
    </source>
</reference>
<keyword evidence="1" id="KW-1133">Transmembrane helix</keyword>
<feature type="transmembrane region" description="Helical" evidence="1">
    <location>
        <begin position="16"/>
        <end position="36"/>
    </location>
</feature>
<dbReference type="PANTHER" id="PTHR30336">
    <property type="entry name" value="INNER MEMBRANE PROTEIN, PROBABLE PERMEASE"/>
    <property type="match status" value="1"/>
</dbReference>
<dbReference type="InterPro" id="IPR014729">
    <property type="entry name" value="Rossmann-like_a/b/a_fold"/>
</dbReference>
<evidence type="ECO:0000256" key="1">
    <source>
        <dbReference type="SAM" id="Phobius"/>
    </source>
</evidence>
<sequence>MNYQTKRGFAARAGRLLAVVAGIWVAAAVALVAYGMRMPGEPADVAVIFGNALDDTGAPKPVLAARLDIGVRCYRTGQCPAFLVSGAIDGPGLNEATAMRDYLVARGVPADRIAVDDQGDNTLATARHTLAYLQAHRLSRVLIVSQYYHLARARLAFERVGIARANISAAYPRRFQLRDVYSSWREVPAYAVYAMRLWANPDARPFSFRPMLYLMSLFFVTRRPGTNAPGA</sequence>
<evidence type="ECO:0000313" key="4">
    <source>
        <dbReference type="Proteomes" id="UP000247755"/>
    </source>
</evidence>
<organism evidence="3 4">
    <name type="scientific">Burkholderia pyrrocinia</name>
    <name type="common">Pseudomonas pyrrocinia</name>
    <dbReference type="NCBI Taxonomy" id="60550"/>
    <lineage>
        <taxon>Bacteria</taxon>
        <taxon>Pseudomonadati</taxon>
        <taxon>Pseudomonadota</taxon>
        <taxon>Betaproteobacteria</taxon>
        <taxon>Burkholderiales</taxon>
        <taxon>Burkholderiaceae</taxon>
        <taxon>Burkholderia</taxon>
        <taxon>Burkholderia cepacia complex</taxon>
    </lineage>
</organism>
<dbReference type="InterPro" id="IPR003848">
    <property type="entry name" value="DUF218"/>
</dbReference>
<keyword evidence="1" id="KW-0472">Membrane</keyword>
<keyword evidence="1" id="KW-0812">Transmembrane</keyword>
<evidence type="ECO:0000259" key="2">
    <source>
        <dbReference type="Pfam" id="PF02698"/>
    </source>
</evidence>
<dbReference type="Pfam" id="PF02698">
    <property type="entry name" value="DUF218"/>
    <property type="match status" value="1"/>
</dbReference>
<name>A0A318I5Y8_BURPY</name>
<protein>
    <submittedName>
        <fullName evidence="3">DUF218 domain-containing protein</fullName>
    </submittedName>
</protein>
<comment type="caution">
    <text evidence="3">The sequence shown here is derived from an EMBL/GenBank/DDBJ whole genome shotgun (WGS) entry which is preliminary data.</text>
</comment>
<dbReference type="GO" id="GO:0005886">
    <property type="term" value="C:plasma membrane"/>
    <property type="evidence" value="ECO:0007669"/>
    <property type="project" value="TreeGrafter"/>
</dbReference>
<dbReference type="RefSeq" id="WP_110281434.1">
    <property type="nucleotide sequence ID" value="NZ_QJJY01000030.1"/>
</dbReference>
<evidence type="ECO:0000313" key="3">
    <source>
        <dbReference type="EMBL" id="PXX24670.1"/>
    </source>
</evidence>
<dbReference type="PANTHER" id="PTHR30336:SF20">
    <property type="entry name" value="DUF218 DOMAIN-CONTAINING PROTEIN"/>
    <property type="match status" value="1"/>
</dbReference>
<gene>
    <name evidence="3" type="ORF">NA66_10309</name>
</gene>
<feature type="domain" description="DUF218" evidence="2">
    <location>
        <begin position="44"/>
        <end position="172"/>
    </location>
</feature>
<proteinExistence type="predicted"/>